<keyword evidence="3" id="KW-1185">Reference proteome</keyword>
<dbReference type="InterPro" id="IPR014710">
    <property type="entry name" value="RmlC-like_jellyroll"/>
</dbReference>
<dbReference type="HOGENOM" id="CLU_134269_0_0_2"/>
<dbReference type="Proteomes" id="UP000001137">
    <property type="component" value="Chromosome"/>
</dbReference>
<dbReference type="Pfam" id="PF07883">
    <property type="entry name" value="Cupin_2"/>
    <property type="match status" value="1"/>
</dbReference>
<protein>
    <submittedName>
        <fullName evidence="2">Cupin 2 conserved barrel domain protein</fullName>
    </submittedName>
</protein>
<dbReference type="GeneID" id="5710053"/>
<dbReference type="InterPro" id="IPR052535">
    <property type="entry name" value="Bacilysin_H2HPP_isomerase"/>
</dbReference>
<dbReference type="eggNOG" id="arCOG02999">
    <property type="taxonomic scope" value="Archaea"/>
</dbReference>
<evidence type="ECO:0000259" key="1">
    <source>
        <dbReference type="Pfam" id="PF07883"/>
    </source>
</evidence>
<dbReference type="InterPro" id="IPR025499">
    <property type="entry name" value="KdgF"/>
</dbReference>
<sequence length="114" mass="13350">MPLYRLSNIKGEEVNALTTRRYINGERMTLAQFMFKKGAKVKRHAHINEQFSIILTGRLRFRINNEEYIAEAGDVVHVPSNMEHEVEALEDSIVVDVYSPIREDWLKGEDKYLR</sequence>
<name>A8MDI0_CALMQ</name>
<feature type="domain" description="Cupin type-2" evidence="1">
    <location>
        <begin position="33"/>
        <end position="92"/>
    </location>
</feature>
<dbReference type="InterPro" id="IPR011051">
    <property type="entry name" value="RmlC_Cupin_sf"/>
</dbReference>
<dbReference type="EMBL" id="CP000852">
    <property type="protein sequence ID" value="ABW01836.1"/>
    <property type="molecule type" value="Genomic_DNA"/>
</dbReference>
<dbReference type="PANTHER" id="PTHR40112">
    <property type="entry name" value="H2HPP ISOMERASE"/>
    <property type="match status" value="1"/>
</dbReference>
<dbReference type="AlphaFoldDB" id="A8MDI0"/>
<dbReference type="PANTHER" id="PTHR40112:SF1">
    <property type="entry name" value="H2HPP ISOMERASE"/>
    <property type="match status" value="1"/>
</dbReference>
<evidence type="ECO:0000313" key="2">
    <source>
        <dbReference type="EMBL" id="ABW01836.1"/>
    </source>
</evidence>
<gene>
    <name evidence="2" type="ordered locus">Cmaq_1005</name>
</gene>
<organism evidence="2 3">
    <name type="scientific">Caldivirga maquilingensis (strain ATCC 700844 / DSM 13496 / JCM 10307 / IC-167)</name>
    <dbReference type="NCBI Taxonomy" id="397948"/>
    <lineage>
        <taxon>Archaea</taxon>
        <taxon>Thermoproteota</taxon>
        <taxon>Thermoprotei</taxon>
        <taxon>Thermoproteales</taxon>
        <taxon>Thermoproteaceae</taxon>
        <taxon>Caldivirga</taxon>
    </lineage>
</organism>
<evidence type="ECO:0000313" key="3">
    <source>
        <dbReference type="Proteomes" id="UP000001137"/>
    </source>
</evidence>
<proteinExistence type="predicted"/>
<reference evidence="2 3" key="1">
    <citation type="submission" date="2007-10" db="EMBL/GenBank/DDBJ databases">
        <title>Complete sequence of Caldivirga maquilingensis IC-167.</title>
        <authorList>
            <consortium name="US DOE Joint Genome Institute"/>
            <person name="Copeland A."/>
            <person name="Lucas S."/>
            <person name="Lapidus A."/>
            <person name="Barry K."/>
            <person name="Glavina del Rio T."/>
            <person name="Dalin E."/>
            <person name="Tice H."/>
            <person name="Pitluck S."/>
            <person name="Saunders E."/>
            <person name="Brettin T."/>
            <person name="Bruce D."/>
            <person name="Detter J.C."/>
            <person name="Han C."/>
            <person name="Schmutz J."/>
            <person name="Larimer F."/>
            <person name="Land M."/>
            <person name="Hauser L."/>
            <person name="Kyrpides N."/>
            <person name="Ivanova N."/>
            <person name="Biddle J.F."/>
            <person name="Zhang Z."/>
            <person name="Fitz-Gibbon S.T."/>
            <person name="Lowe T.M."/>
            <person name="Saltikov C."/>
            <person name="House C.H."/>
            <person name="Richardson P."/>
        </authorList>
    </citation>
    <scope>NUCLEOTIDE SEQUENCE [LARGE SCALE GENOMIC DNA]</scope>
    <source>
        <strain evidence="3">ATCC 700844 / DSM 13496 / JCM 10307 / IC-167</strain>
    </source>
</reference>
<dbReference type="SUPFAM" id="SSF51182">
    <property type="entry name" value="RmlC-like cupins"/>
    <property type="match status" value="1"/>
</dbReference>
<dbReference type="OrthoDB" id="114121at2157"/>
<dbReference type="CDD" id="cd02238">
    <property type="entry name" value="cupin_KdgF"/>
    <property type="match status" value="1"/>
</dbReference>
<dbReference type="KEGG" id="cma:Cmaq_1005"/>
<dbReference type="RefSeq" id="WP_012186055.1">
    <property type="nucleotide sequence ID" value="NC_009954.1"/>
</dbReference>
<dbReference type="Gene3D" id="2.60.120.10">
    <property type="entry name" value="Jelly Rolls"/>
    <property type="match status" value="1"/>
</dbReference>
<accession>A8MDI0</accession>
<dbReference type="InterPro" id="IPR013096">
    <property type="entry name" value="Cupin_2"/>
</dbReference>
<dbReference type="STRING" id="397948.Cmaq_1005"/>
<dbReference type="PIRSF" id="PIRSF029883">
    <property type="entry name" value="KdgF"/>
    <property type="match status" value="1"/>
</dbReference>